<organism evidence="1 2">
    <name type="scientific">Scortum barcoo</name>
    <name type="common">barcoo grunter</name>
    <dbReference type="NCBI Taxonomy" id="214431"/>
    <lineage>
        <taxon>Eukaryota</taxon>
        <taxon>Metazoa</taxon>
        <taxon>Chordata</taxon>
        <taxon>Craniata</taxon>
        <taxon>Vertebrata</taxon>
        <taxon>Euteleostomi</taxon>
        <taxon>Actinopterygii</taxon>
        <taxon>Neopterygii</taxon>
        <taxon>Teleostei</taxon>
        <taxon>Neoteleostei</taxon>
        <taxon>Acanthomorphata</taxon>
        <taxon>Eupercaria</taxon>
        <taxon>Centrarchiformes</taxon>
        <taxon>Terapontoidei</taxon>
        <taxon>Terapontidae</taxon>
        <taxon>Scortum</taxon>
    </lineage>
</organism>
<proteinExistence type="predicted"/>
<keyword evidence="2" id="KW-1185">Reference proteome</keyword>
<gene>
    <name evidence="1" type="ORF">L3Q82_010976</name>
</gene>
<reference evidence="1" key="1">
    <citation type="submission" date="2022-04" db="EMBL/GenBank/DDBJ databases">
        <title>Jade perch genome.</title>
        <authorList>
            <person name="Chao B."/>
        </authorList>
    </citation>
    <scope>NUCLEOTIDE SEQUENCE</scope>
    <source>
        <strain evidence="1">CB-2022</strain>
    </source>
</reference>
<protein>
    <submittedName>
        <fullName evidence="1">Uncharacterized protein</fullName>
    </submittedName>
</protein>
<evidence type="ECO:0000313" key="2">
    <source>
        <dbReference type="Proteomes" id="UP000831701"/>
    </source>
</evidence>
<sequence>MSGGGERCQSGFRPVDLQRLEAHSADGVAEDGLSSPGSELPAARGCCWVSVGLGRVEATPGLDNKEDEEMLILTHSDELNRNYGEDNRQQPLDNITNKNNTNSDDARRHRTPSKRNSLSVTEQHNPSVRDRPDPNPMGSNTRRESPAFKETRATVISTGPRTITVTSAVSTTDFLLFKNTITYGNGGRSSESEGAEKIESKVKESPSFNQDQGNKSRSYMLSALLRGNVQKSSEDGEEKKGGEQTEEESSQFCTGPEKKRARMSLANPVQSPITDTTGPDLSLTPTITAWEAGWNVTNAIQGIFVLGLPFALVRSGYVGLALLVLSAWVCNHTGRILVACLYEEDQSGESVSVSKVRVRHSYQDIVEACCKGLWPCWPGLGGWMVNVAQVIELLMTCTLYLVVSTSLLSDSLSAAAVPRSVCSLVSLMFLLPCLLLTDLRPVSTLSLLCSLAHILISLLVMLYCLTRARSWSWSCLSLSVDPEDFLVSVGVIIFSYTSQIFLPPLEGSMEDRGQFAAMLGWTHGAACIMKTLFSLLAVLTWGAETSEVITDNLPPDLRPLVNLCLLAKALLSYPLPFYSAAEILQTCLLGDAALPPYSKRGSRGVSRPALLVRAALLMTSYLLALLVPRFSLLMGLTGSVTGAAMTLILPCLFHLRLQWGRLTVRDRLIDVCILSLGVICSVSGVICSLKRLVRGL</sequence>
<dbReference type="Proteomes" id="UP000831701">
    <property type="component" value="Chromosome 13"/>
</dbReference>
<name>A0ACB8W8H9_9TELE</name>
<accession>A0ACB8W8H9</accession>
<comment type="caution">
    <text evidence="1">The sequence shown here is derived from an EMBL/GenBank/DDBJ whole genome shotgun (WGS) entry which is preliminary data.</text>
</comment>
<evidence type="ECO:0000313" key="1">
    <source>
        <dbReference type="EMBL" id="KAI3364157.1"/>
    </source>
</evidence>
<dbReference type="EMBL" id="CM041543">
    <property type="protein sequence ID" value="KAI3364157.1"/>
    <property type="molecule type" value="Genomic_DNA"/>
</dbReference>